<evidence type="ECO:0000256" key="5">
    <source>
        <dbReference type="ARBA" id="ARBA00022824"/>
    </source>
</evidence>
<evidence type="ECO:0000256" key="2">
    <source>
        <dbReference type="ARBA" id="ARBA00006962"/>
    </source>
</evidence>
<evidence type="ECO:0000256" key="4">
    <source>
        <dbReference type="ARBA" id="ARBA00022679"/>
    </source>
</evidence>
<keyword evidence="4" id="KW-0808">Transferase</keyword>
<dbReference type="Gene3D" id="3.40.50.2000">
    <property type="entry name" value="Glycogen Phosphorylase B"/>
    <property type="match status" value="1"/>
</dbReference>
<dbReference type="KEGG" id="paln:B0W48_06065"/>
<dbReference type="InterPro" id="IPR048097">
    <property type="entry name" value="Cps14G-like"/>
</dbReference>
<comment type="subcellular location">
    <subcellularLocation>
        <location evidence="1">Endoplasmic reticulum</location>
    </subcellularLocation>
</comment>
<dbReference type="InterPro" id="IPR039042">
    <property type="entry name" value="Alg13-like"/>
</dbReference>
<evidence type="ECO:0000313" key="8">
    <source>
        <dbReference type="Proteomes" id="UP000188243"/>
    </source>
</evidence>
<dbReference type="AlphaFoldDB" id="A0A1Q2GWB0"/>
<accession>A0A1Q2GWB0</accession>
<organism evidence="7 8">
    <name type="scientific">Pseudoalteromonas aliena</name>
    <dbReference type="NCBI Taxonomy" id="247523"/>
    <lineage>
        <taxon>Bacteria</taxon>
        <taxon>Pseudomonadati</taxon>
        <taxon>Pseudomonadota</taxon>
        <taxon>Gammaproteobacteria</taxon>
        <taxon>Alteromonadales</taxon>
        <taxon>Pseudoalteromonadaceae</taxon>
        <taxon>Pseudoalteromonas</taxon>
    </lineage>
</organism>
<sequence>MKVLVTVGSSPFESFIQAVDKVAKTLPNYEFTFQISNSNYKPSNGVYFSFSEEFSKYIDEADIVISHAGAGTIFELLEKKKKCIVIPNYERIDKHQSDLTTYIENNELAIVCHKLNNISLSIEQANCFKAKAYCKEGFFLTNELISIFSQ</sequence>
<comment type="similarity">
    <text evidence="2">Belongs to the glycosyltransferase 28 family.</text>
</comment>
<evidence type="ECO:0000256" key="3">
    <source>
        <dbReference type="ARBA" id="ARBA00022676"/>
    </source>
</evidence>
<dbReference type="Pfam" id="PF04101">
    <property type="entry name" value="Glyco_tran_28_C"/>
    <property type="match status" value="1"/>
</dbReference>
<dbReference type="GO" id="GO:0006488">
    <property type="term" value="P:dolichol-linked oligosaccharide biosynthetic process"/>
    <property type="evidence" value="ECO:0007669"/>
    <property type="project" value="InterPro"/>
</dbReference>
<gene>
    <name evidence="7" type="ORF">B0W48_06065</name>
</gene>
<dbReference type="SUPFAM" id="SSF53756">
    <property type="entry name" value="UDP-Glycosyltransferase/glycogen phosphorylase"/>
    <property type="match status" value="1"/>
</dbReference>
<protein>
    <recommendedName>
        <fullName evidence="6">Glycosyl transferase family 28 C-terminal domain-containing protein</fullName>
    </recommendedName>
</protein>
<dbReference type="EMBL" id="CP019628">
    <property type="protein sequence ID" value="AQP99405.1"/>
    <property type="molecule type" value="Genomic_DNA"/>
</dbReference>
<keyword evidence="3" id="KW-0328">Glycosyltransferase</keyword>
<dbReference type="PANTHER" id="PTHR12867">
    <property type="entry name" value="GLYCOSYL TRANSFERASE-RELATED"/>
    <property type="match status" value="1"/>
</dbReference>
<evidence type="ECO:0000313" key="7">
    <source>
        <dbReference type="EMBL" id="AQP99405.1"/>
    </source>
</evidence>
<dbReference type="InterPro" id="IPR007235">
    <property type="entry name" value="Glyco_trans_28_C"/>
</dbReference>
<dbReference type="GO" id="GO:0016758">
    <property type="term" value="F:hexosyltransferase activity"/>
    <property type="evidence" value="ECO:0007669"/>
    <property type="project" value="InterPro"/>
</dbReference>
<dbReference type="Proteomes" id="UP000188243">
    <property type="component" value="Chromosome"/>
</dbReference>
<dbReference type="PANTHER" id="PTHR12867:SF6">
    <property type="entry name" value="N-ACETYLGLUCOSAMINYLDIPHOSPHODOLICHOL N-ACETYLGLUCOSAMINYLTRANSFERASE"/>
    <property type="match status" value="1"/>
</dbReference>
<feature type="domain" description="Glycosyl transferase family 28 C-terminal" evidence="6">
    <location>
        <begin position="3"/>
        <end position="112"/>
    </location>
</feature>
<dbReference type="STRING" id="247523.B0W48_06065"/>
<dbReference type="RefSeq" id="WP_077536087.1">
    <property type="nucleotide sequence ID" value="NZ_CP019628.1"/>
</dbReference>
<keyword evidence="5" id="KW-0256">Endoplasmic reticulum</keyword>
<evidence type="ECO:0000259" key="6">
    <source>
        <dbReference type="Pfam" id="PF04101"/>
    </source>
</evidence>
<reference evidence="7 8" key="1">
    <citation type="submission" date="2017-02" db="EMBL/GenBank/DDBJ databases">
        <title>Complete genome sequence of the cold-active Pseudoalteromonas aliena strain EH1 isolated from Arctic seawater.</title>
        <authorList>
            <person name="Kim E."/>
            <person name="Heo E."/>
            <person name="Kim H."/>
            <person name="Kim D."/>
        </authorList>
    </citation>
    <scope>NUCLEOTIDE SEQUENCE [LARGE SCALE GENOMIC DNA]</scope>
    <source>
        <strain evidence="7 8">EH1</strain>
    </source>
</reference>
<name>A0A1Q2GWB0_9GAMM</name>
<evidence type="ECO:0000256" key="1">
    <source>
        <dbReference type="ARBA" id="ARBA00004240"/>
    </source>
</evidence>
<proteinExistence type="inferred from homology"/>
<dbReference type="NCBIfam" id="NF041548">
    <property type="entry name" value="PssE"/>
    <property type="match status" value="1"/>
</dbReference>